<proteinExistence type="predicted"/>
<evidence type="ECO:0000313" key="2">
    <source>
        <dbReference type="Proteomes" id="UP000077134"/>
    </source>
</evidence>
<dbReference type="KEGG" id="pcx:LPB68_12300"/>
<dbReference type="Proteomes" id="UP000077134">
    <property type="component" value="Unassembled WGS sequence"/>
</dbReference>
<comment type="caution">
    <text evidence="1">The sequence shown here is derived from an EMBL/GenBank/DDBJ whole genome shotgun (WGS) entry which is preliminary data.</text>
</comment>
<protein>
    <submittedName>
        <fullName evidence="1">Polyketide cyclase</fullName>
    </submittedName>
</protein>
<dbReference type="AlphaFoldDB" id="A0A162RIG2"/>
<organism evidence="1 2">
    <name type="scientific">Paenibacillus crassostreae</name>
    <dbReference type="NCBI Taxonomy" id="1763538"/>
    <lineage>
        <taxon>Bacteria</taxon>
        <taxon>Bacillati</taxon>
        <taxon>Bacillota</taxon>
        <taxon>Bacilli</taxon>
        <taxon>Bacillales</taxon>
        <taxon>Paenibacillaceae</taxon>
        <taxon>Paenibacillus</taxon>
    </lineage>
</organism>
<dbReference type="SUPFAM" id="SSF54427">
    <property type="entry name" value="NTF2-like"/>
    <property type="match status" value="1"/>
</dbReference>
<name>A0A162RIG2_9BACL</name>
<dbReference type="OrthoDB" id="9182871at2"/>
<sequence length="139" mass="16484">MTNEQVIKKFIEVVRSGYDPGQAELFMANEITAHQMNSENRMSIIRTPKNYADHVKEMKEYFGDYMIEIEEIISQNQKVYIRWKQTGKHIGEYEGYLPTGKEVVEIASAVYRLENQKIVEYWIEIDRFGLIEQLKKNQK</sequence>
<dbReference type="InterPro" id="IPR009959">
    <property type="entry name" value="Cyclase_SnoaL-like"/>
</dbReference>
<dbReference type="STRING" id="1763538.LPB68_12300"/>
<dbReference type="EMBL" id="LSFN01000036">
    <property type="protein sequence ID" value="OAB72107.1"/>
    <property type="molecule type" value="Genomic_DNA"/>
</dbReference>
<dbReference type="RefSeq" id="WP_068660998.1">
    <property type="nucleotide sequence ID" value="NZ_CP017770.1"/>
</dbReference>
<gene>
    <name evidence="1" type="ORF">PNBC_18590</name>
</gene>
<dbReference type="Pfam" id="PF07366">
    <property type="entry name" value="SnoaL"/>
    <property type="match status" value="1"/>
</dbReference>
<dbReference type="InterPro" id="IPR032710">
    <property type="entry name" value="NTF2-like_dom_sf"/>
</dbReference>
<reference evidence="1 2" key="1">
    <citation type="submission" date="2016-02" db="EMBL/GenBank/DDBJ databases">
        <title>Paenibacillus sp. LPB0068, isolated from Crassostrea gigas.</title>
        <authorList>
            <person name="Shin S.-K."/>
            <person name="Yi H."/>
        </authorList>
    </citation>
    <scope>NUCLEOTIDE SEQUENCE [LARGE SCALE GENOMIC DNA]</scope>
    <source>
        <strain evidence="1 2">LPB0068</strain>
    </source>
</reference>
<keyword evidence="2" id="KW-1185">Reference proteome</keyword>
<dbReference type="Gene3D" id="3.10.450.50">
    <property type="match status" value="1"/>
</dbReference>
<dbReference type="GO" id="GO:0030638">
    <property type="term" value="P:polyketide metabolic process"/>
    <property type="evidence" value="ECO:0007669"/>
    <property type="project" value="InterPro"/>
</dbReference>
<evidence type="ECO:0000313" key="1">
    <source>
        <dbReference type="EMBL" id="OAB72107.1"/>
    </source>
</evidence>
<accession>A0A162RIG2</accession>